<feature type="domain" description="PKD-like" evidence="3">
    <location>
        <begin position="266"/>
        <end position="344"/>
    </location>
</feature>
<evidence type="ECO:0000259" key="3">
    <source>
        <dbReference type="Pfam" id="PF19408"/>
    </source>
</evidence>
<accession>A0ABP8FXJ3</accession>
<evidence type="ECO:0008006" key="6">
    <source>
        <dbReference type="Google" id="ProtNLM"/>
    </source>
</evidence>
<evidence type="ECO:0000313" key="4">
    <source>
        <dbReference type="EMBL" id="GAA4313092.1"/>
    </source>
</evidence>
<organism evidence="4 5">
    <name type="scientific">Nibribacter koreensis</name>
    <dbReference type="NCBI Taxonomy" id="1084519"/>
    <lineage>
        <taxon>Bacteria</taxon>
        <taxon>Pseudomonadati</taxon>
        <taxon>Bacteroidota</taxon>
        <taxon>Cytophagia</taxon>
        <taxon>Cytophagales</taxon>
        <taxon>Hymenobacteraceae</taxon>
        <taxon>Nibribacter</taxon>
    </lineage>
</organism>
<dbReference type="Proteomes" id="UP001501844">
    <property type="component" value="Unassembled WGS sequence"/>
</dbReference>
<reference evidence="5" key="1">
    <citation type="journal article" date="2019" name="Int. J. Syst. Evol. Microbiol.">
        <title>The Global Catalogue of Microorganisms (GCM) 10K type strain sequencing project: providing services to taxonomists for standard genome sequencing and annotation.</title>
        <authorList>
            <consortium name="The Broad Institute Genomics Platform"/>
            <consortium name="The Broad Institute Genome Sequencing Center for Infectious Disease"/>
            <person name="Wu L."/>
            <person name="Ma J."/>
        </authorList>
    </citation>
    <scope>NUCLEOTIDE SEQUENCE [LARGE SCALE GENOMIC DNA]</scope>
    <source>
        <strain evidence="5">JCM 17917</strain>
    </source>
</reference>
<feature type="domain" description="PKD-like" evidence="3">
    <location>
        <begin position="173"/>
        <end position="255"/>
    </location>
</feature>
<dbReference type="Gene3D" id="2.60.40.10">
    <property type="entry name" value="Immunoglobulins"/>
    <property type="match status" value="1"/>
</dbReference>
<evidence type="ECO:0000256" key="1">
    <source>
        <dbReference type="SAM" id="MobiDB-lite"/>
    </source>
</evidence>
<keyword evidence="5" id="KW-1185">Reference proteome</keyword>
<protein>
    <recommendedName>
        <fullName evidence="6">Por secretion system C-terminal sorting domain-containing protein</fullName>
    </recommendedName>
</protein>
<feature type="region of interest" description="Disordered" evidence="1">
    <location>
        <begin position="344"/>
        <end position="377"/>
    </location>
</feature>
<gene>
    <name evidence="4" type="ORF">GCM10023183_32460</name>
</gene>
<proteinExistence type="predicted"/>
<dbReference type="NCBIfam" id="TIGR04183">
    <property type="entry name" value="Por_Secre_tail"/>
    <property type="match status" value="1"/>
</dbReference>
<evidence type="ECO:0000313" key="5">
    <source>
        <dbReference type="Proteomes" id="UP001501844"/>
    </source>
</evidence>
<evidence type="ECO:0000259" key="2">
    <source>
        <dbReference type="Pfam" id="PF18962"/>
    </source>
</evidence>
<dbReference type="EMBL" id="BAABGX010000003">
    <property type="protein sequence ID" value="GAA4313092.1"/>
    <property type="molecule type" value="Genomic_DNA"/>
</dbReference>
<name>A0ABP8FXJ3_9BACT</name>
<dbReference type="Pfam" id="PF19408">
    <property type="entry name" value="PKD_6"/>
    <property type="match status" value="3"/>
</dbReference>
<dbReference type="InterPro" id="IPR045829">
    <property type="entry name" value="PKD_6"/>
</dbReference>
<sequence>MFILFGFTQQAQAQCTASDECFDFTFMGAEPIENDFVRLSFKVKTNCSNDLSNVAFELPTGAGVTSSAVAYSSAKYKYTVENGTNNPFYSIKFEGVGINGYKNGAEDIFTYDLSAYEYSTMKTLKVSAKAATTTGTVMFDLSKCAPVTGGTNGGGTTGGGNNGNDASGKCATSQPSPITGPYDPCPGDIVTYCIAADANYTSYVWDVPRAHAGEEPTGWVIISGQGTNCVTVKVGEKPGTMKVKVTHKECGTKVRTKPVHPGRNANVDIAGPAQYCPGERLTYTATIDKQGNGNGGANPKFFNITWTVPAGWEIVSGQGTEKIVVVAGVLPGAISVNAEYNKPGNGNGNNGNGNNTDGNPNNGNGNTGNNQSQKTYCGKATDTLPVTPKPECGGGPCVEPTVAITAPDTVCNLSDEFYTFSVAEVQEGVTYSFTLPEGFIVIEETNGSVTVAAIFEEDQLGQPQTITVTATNDCGTATATAQVIVSECEPGEALPVTLTKFDGVSRNGAIELSWATATEINNDRFEIERSTNGKDFVKIGEVKGSGNSSILRDYTFTDRQAPKGTVYYRLNQVDIDTKNEYSKVIAVQHSIKGAGNGLRVTLYPNPVSNGNLNIRFDEMPQGAGDVAFQLLDMSGRVLHTRTLNGNSAEAAVALQSLGLKQGVYMVSITVAGQKTVQRIVVQ</sequence>
<feature type="domain" description="PKD-like" evidence="3">
    <location>
        <begin position="401"/>
        <end position="480"/>
    </location>
</feature>
<dbReference type="InterPro" id="IPR026444">
    <property type="entry name" value="Secre_tail"/>
</dbReference>
<comment type="caution">
    <text evidence="4">The sequence shown here is derived from an EMBL/GenBank/DDBJ whole genome shotgun (WGS) entry which is preliminary data.</text>
</comment>
<feature type="domain" description="Secretion system C-terminal sorting" evidence="2">
    <location>
        <begin position="602"/>
        <end position="681"/>
    </location>
</feature>
<dbReference type="Pfam" id="PF18962">
    <property type="entry name" value="Por_Secre_tail"/>
    <property type="match status" value="1"/>
</dbReference>
<feature type="compositionally biased region" description="Low complexity" evidence="1">
    <location>
        <begin position="352"/>
        <end position="370"/>
    </location>
</feature>
<dbReference type="InterPro" id="IPR013783">
    <property type="entry name" value="Ig-like_fold"/>
</dbReference>